<keyword evidence="1" id="KW-0175">Coiled coil</keyword>
<dbReference type="InterPro" id="IPR052803">
    <property type="entry name" value="Cilium-Associated_Jouberin"/>
</dbReference>
<dbReference type="Pfam" id="PF00400">
    <property type="entry name" value="WD40"/>
    <property type="match status" value="2"/>
</dbReference>
<organism evidence="2 3">
    <name type="scientific">Ichthyophthirius multifiliis</name>
    <name type="common">White spot disease agent</name>
    <name type="synonym">Ich</name>
    <dbReference type="NCBI Taxonomy" id="5932"/>
    <lineage>
        <taxon>Eukaryota</taxon>
        <taxon>Sar</taxon>
        <taxon>Alveolata</taxon>
        <taxon>Ciliophora</taxon>
        <taxon>Intramacronucleata</taxon>
        <taxon>Oligohymenophorea</taxon>
        <taxon>Hymenostomatida</taxon>
        <taxon>Ophryoglenina</taxon>
        <taxon>Ichthyophthirius</taxon>
    </lineage>
</organism>
<dbReference type="SUPFAM" id="SSF50978">
    <property type="entry name" value="WD40 repeat-like"/>
    <property type="match status" value="1"/>
</dbReference>
<dbReference type="GO" id="GO:0036064">
    <property type="term" value="C:ciliary basal body"/>
    <property type="evidence" value="ECO:0007669"/>
    <property type="project" value="TreeGrafter"/>
</dbReference>
<keyword evidence="3" id="KW-1185">Reference proteome</keyword>
<dbReference type="AlphaFoldDB" id="G0QPE5"/>
<dbReference type="PANTHER" id="PTHR44499:SF1">
    <property type="entry name" value="JOUBERIN"/>
    <property type="match status" value="1"/>
</dbReference>
<sequence>MSNLELDPNVIHPFVRIHIVYIKTGTYIKKSRKDRNCLSHYETITIFDDINKEYNAAECDFIIPFSTSCVDLREEGGAKVRWNESKRMREPNKACEIPTKLMTKFISGDLGCLRLCFSPNGKILAASCTNIQSETCIKFFDVDDSFNLIYQYRGHANLIHDMDWITINRDFSILSTASSDFTNKLWKVPTHNQTDEFIDEDESEEYFQVANLVHSSYVYCTKFYPLRKEGNRIILVTGCFDSYIRIWQFHQESLNQNNMQCRWKILISEKDNQFDQFDNLLEHRHPNSIEFDSQAQMFIGDSLGLIHIFAVTTIIDEPRHIRKIRIIHDPQLIGDPINKIHFIEKKNYLIVHSRNNCIRNVQITQNGHIIKTKFIGAFSSKFPVHSCISPDKAWFFTGSEDGKPHLWDIEGMKFELDQLEYNIDGVVSDVSWNNTFHMIAVAGFGKDHPISIYIYEKEQDMNAAQYKDLRDKLEEQEKKRMQLDIDEQNEKDPYDPKYYYQKKV</sequence>
<evidence type="ECO:0000313" key="3">
    <source>
        <dbReference type="Proteomes" id="UP000008983"/>
    </source>
</evidence>
<dbReference type="GeneID" id="14909088"/>
<dbReference type="eggNOG" id="KOG0266">
    <property type="taxonomic scope" value="Eukaryota"/>
</dbReference>
<dbReference type="SMART" id="SM00320">
    <property type="entry name" value="WD40"/>
    <property type="match status" value="5"/>
</dbReference>
<protein>
    <submittedName>
        <fullName evidence="2">Uncharacterized protein</fullName>
    </submittedName>
</protein>
<dbReference type="GO" id="GO:0044458">
    <property type="term" value="P:motile cilium assembly"/>
    <property type="evidence" value="ECO:0007669"/>
    <property type="project" value="TreeGrafter"/>
</dbReference>
<evidence type="ECO:0000256" key="1">
    <source>
        <dbReference type="SAM" id="Coils"/>
    </source>
</evidence>
<dbReference type="Gene3D" id="2.130.10.10">
    <property type="entry name" value="YVTN repeat-like/Quinoprotein amine dehydrogenase"/>
    <property type="match status" value="1"/>
</dbReference>
<dbReference type="RefSeq" id="XP_004036899.1">
    <property type="nucleotide sequence ID" value="XM_004036851.1"/>
</dbReference>
<dbReference type="Proteomes" id="UP000008983">
    <property type="component" value="Unassembled WGS sequence"/>
</dbReference>
<dbReference type="OMA" id="PISHMEM"/>
<dbReference type="InterPro" id="IPR001680">
    <property type="entry name" value="WD40_rpt"/>
</dbReference>
<dbReference type="InterPro" id="IPR015943">
    <property type="entry name" value="WD40/YVTN_repeat-like_dom_sf"/>
</dbReference>
<dbReference type="OrthoDB" id="2096344at2759"/>
<feature type="coiled-coil region" evidence="1">
    <location>
        <begin position="456"/>
        <end position="486"/>
    </location>
</feature>
<gene>
    <name evidence="2" type="ORF">IMG5_067100</name>
</gene>
<dbReference type="STRING" id="857967.G0QPE5"/>
<reference evidence="2 3" key="1">
    <citation type="submission" date="2011-07" db="EMBL/GenBank/DDBJ databases">
        <authorList>
            <person name="Coyne R."/>
            <person name="Brami D."/>
            <person name="Johnson J."/>
            <person name="Hostetler J."/>
            <person name="Hannick L."/>
            <person name="Clark T."/>
            <person name="Cassidy-Hanley D."/>
            <person name="Inman J."/>
        </authorList>
    </citation>
    <scope>NUCLEOTIDE SEQUENCE [LARGE SCALE GENOMIC DNA]</scope>
    <source>
        <strain evidence="2 3">G5</strain>
    </source>
</reference>
<dbReference type="InParanoid" id="G0QPE5"/>
<dbReference type="EMBL" id="GL983551">
    <property type="protein sequence ID" value="EGR32913.1"/>
    <property type="molecule type" value="Genomic_DNA"/>
</dbReference>
<dbReference type="PANTHER" id="PTHR44499">
    <property type="entry name" value="JOUBERIN"/>
    <property type="match status" value="1"/>
</dbReference>
<evidence type="ECO:0000313" key="2">
    <source>
        <dbReference type="EMBL" id="EGR32913.1"/>
    </source>
</evidence>
<proteinExistence type="predicted"/>
<dbReference type="InterPro" id="IPR036322">
    <property type="entry name" value="WD40_repeat_dom_sf"/>
</dbReference>
<name>G0QPE5_ICHMU</name>
<accession>G0QPE5</accession>